<sequence length="328" mass="37320">MSNQKVTVLKTDGTLSTTTLAMPKTLCTPVIKSIVEETFRIVDMDKRQPYAVSKEAGMQHSAESWGTGRALARVPRVKGSGTRRAGEAAFANFCRKGRMAHPTKVTRRWQRKVNLSQKLHACCVGLSATVNPNFVQSRGHLVENVSSLPIVFEDNLHNLVKTRSAVDLLTKIGLQDEVERVKESKHIRPGKGKWRNRRYRQRRGILIIHNDNDILGFRNVPGVEFMNINNLDLLKICPGGHLGRLCIWTESAFKNIDSAVEKAFNKDKDYARMESLISEKNRSSNLMDLFYKDNVQALLEDIPYKEYERVHDPKFILKKNGCLLNLYK</sequence>
<evidence type="ECO:0000256" key="1">
    <source>
        <dbReference type="ARBA" id="ARBA00010528"/>
    </source>
</evidence>
<dbReference type="InterPro" id="IPR002136">
    <property type="entry name" value="Ribosomal_uL4"/>
</dbReference>
<reference evidence="4 5" key="1">
    <citation type="submission" date="2011-08" db="EMBL/GenBank/DDBJ databases">
        <authorList>
            <person name="Liu Z.J."/>
            <person name="Shi F.L."/>
            <person name="Lu J.Q."/>
            <person name="Li M."/>
            <person name="Wang Z.L."/>
        </authorList>
    </citation>
    <scope>NUCLEOTIDE SEQUENCE [LARGE SCALE GENOMIC DNA]</scope>
    <source>
        <strain evidence="4 5">USNM 41457</strain>
    </source>
</reference>
<dbReference type="EMBL" id="AFBI03000035">
    <property type="protein sequence ID" value="EJW03534.1"/>
    <property type="molecule type" value="Genomic_DNA"/>
</dbReference>
<dbReference type="AlphaFoldDB" id="J9D7N4"/>
<reference evidence="5" key="2">
    <citation type="submission" date="2015-07" db="EMBL/GenBank/DDBJ databases">
        <title>Contrasting host-pathogen interactions and genome evolution in two generalist and specialist microsporidian pathogens of mosquitoes.</title>
        <authorList>
            <consortium name="The Broad Institute Genomics Platform"/>
            <consortium name="The Broad Institute Genome Sequencing Center for Infectious Disease"/>
            <person name="Cuomo C.A."/>
            <person name="Sanscrainte N.D."/>
            <person name="Goldberg J.M."/>
            <person name="Heiman D."/>
            <person name="Young S."/>
            <person name="Zeng Q."/>
            <person name="Becnel J.J."/>
            <person name="Birren B.W."/>
        </authorList>
    </citation>
    <scope>NUCLEOTIDE SEQUENCE [LARGE SCALE GENOMIC DNA]</scope>
    <source>
        <strain evidence="5">USNM 41457</strain>
    </source>
</reference>
<protein>
    <recommendedName>
        <fullName evidence="6">60S ribosomal protein L4 C-terminal domain-containing protein</fullName>
    </recommendedName>
</protein>
<comment type="caution">
    <text evidence="4">The sequence shown here is derived from an EMBL/GenBank/DDBJ whole genome shotgun (WGS) entry which is preliminary data.</text>
</comment>
<accession>J9D7N4</accession>
<dbReference type="OrthoDB" id="10259785at2759"/>
<evidence type="ECO:0000256" key="3">
    <source>
        <dbReference type="ARBA" id="ARBA00023274"/>
    </source>
</evidence>
<evidence type="ECO:0000256" key="2">
    <source>
        <dbReference type="ARBA" id="ARBA00022980"/>
    </source>
</evidence>
<comment type="similarity">
    <text evidence="1">Belongs to the universal ribosomal protein uL4 family.</text>
</comment>
<keyword evidence="2" id="KW-0689">Ribosomal protein</keyword>
<dbReference type="OMA" id="ALYGTWR"/>
<dbReference type="HOGENOM" id="CLU_026535_0_0_1"/>
<dbReference type="InterPro" id="IPR045240">
    <property type="entry name" value="Ribosomal_uL4_euk/arch"/>
</dbReference>
<dbReference type="SUPFAM" id="SSF52166">
    <property type="entry name" value="Ribosomal protein L4"/>
    <property type="match status" value="1"/>
</dbReference>
<dbReference type="Gene3D" id="3.40.1370.10">
    <property type="match status" value="1"/>
</dbReference>
<keyword evidence="3" id="KW-0687">Ribonucleoprotein</keyword>
<dbReference type="InterPro" id="IPR023574">
    <property type="entry name" value="Ribosomal_uL4_dom_sf"/>
</dbReference>
<dbReference type="InParanoid" id="J9D7N4"/>
<dbReference type="FunCoup" id="J9D7N4">
    <property type="interactions" value="213"/>
</dbReference>
<dbReference type="GO" id="GO:0006412">
    <property type="term" value="P:translation"/>
    <property type="evidence" value="ECO:0007669"/>
    <property type="project" value="InterPro"/>
</dbReference>
<evidence type="ECO:0000313" key="4">
    <source>
        <dbReference type="EMBL" id="EJW03534.1"/>
    </source>
</evidence>
<evidence type="ECO:0008006" key="6">
    <source>
        <dbReference type="Google" id="ProtNLM"/>
    </source>
</evidence>
<evidence type="ECO:0000313" key="5">
    <source>
        <dbReference type="Proteomes" id="UP000003163"/>
    </source>
</evidence>
<dbReference type="PANTHER" id="PTHR19431">
    <property type="entry name" value="60S RIBOSOMAL PROTEIN L4"/>
    <property type="match status" value="1"/>
</dbReference>
<name>J9D7N4_EDHAE</name>
<dbReference type="GO" id="GO:0003735">
    <property type="term" value="F:structural constituent of ribosome"/>
    <property type="evidence" value="ECO:0007669"/>
    <property type="project" value="InterPro"/>
</dbReference>
<gene>
    <name evidence="4" type="ORF">EDEG_02118</name>
</gene>
<proteinExistence type="inferred from homology"/>
<dbReference type="GO" id="GO:1990904">
    <property type="term" value="C:ribonucleoprotein complex"/>
    <property type="evidence" value="ECO:0007669"/>
    <property type="project" value="UniProtKB-KW"/>
</dbReference>
<dbReference type="STRING" id="1003232.J9D7N4"/>
<organism evidence="4 5">
    <name type="scientific">Edhazardia aedis (strain USNM 41457)</name>
    <name type="common">Microsporidian parasite</name>
    <dbReference type="NCBI Taxonomy" id="1003232"/>
    <lineage>
        <taxon>Eukaryota</taxon>
        <taxon>Fungi</taxon>
        <taxon>Fungi incertae sedis</taxon>
        <taxon>Microsporidia</taxon>
        <taxon>Edhazardia</taxon>
    </lineage>
</organism>
<dbReference type="Proteomes" id="UP000003163">
    <property type="component" value="Unassembled WGS sequence"/>
</dbReference>
<dbReference type="Pfam" id="PF00573">
    <property type="entry name" value="Ribosomal_L4"/>
    <property type="match status" value="1"/>
</dbReference>
<dbReference type="VEuPathDB" id="MicrosporidiaDB:EDEG_02118"/>
<dbReference type="GO" id="GO:0005840">
    <property type="term" value="C:ribosome"/>
    <property type="evidence" value="ECO:0007669"/>
    <property type="project" value="UniProtKB-KW"/>
</dbReference>
<keyword evidence="5" id="KW-1185">Reference proteome</keyword>